<protein>
    <submittedName>
        <fullName evidence="1">Membrane protein</fullName>
    </submittedName>
</protein>
<name>A0A3S4JBJ9_SALET</name>
<gene>
    <name evidence="1" type="ORF">NCTC8272_03465</name>
</gene>
<evidence type="ECO:0000313" key="2">
    <source>
        <dbReference type="Proteomes" id="UP000277214"/>
    </source>
</evidence>
<accession>A0A3S4JBJ9</accession>
<dbReference type="AlphaFoldDB" id="A0A3S4JBJ9"/>
<proteinExistence type="predicted"/>
<sequence length="101" mass="11925">MKRQRESVNEIQQQMVEDCYMLYLHRTTPSISRADDDCQITFSSPNVSFGWLKQDDIVNSQQGWNQMSHRRFTLVVSCPKARILLFLCRPLRGKGTILFWK</sequence>
<evidence type="ECO:0000313" key="1">
    <source>
        <dbReference type="EMBL" id="VEA40412.1"/>
    </source>
</evidence>
<dbReference type="EMBL" id="LR134149">
    <property type="protein sequence ID" value="VEA40412.1"/>
    <property type="molecule type" value="Genomic_DNA"/>
</dbReference>
<reference evidence="1 2" key="1">
    <citation type="submission" date="2018-12" db="EMBL/GenBank/DDBJ databases">
        <authorList>
            <consortium name="Pathogen Informatics"/>
        </authorList>
    </citation>
    <scope>NUCLEOTIDE SEQUENCE [LARGE SCALE GENOMIC DNA]</scope>
    <source>
        <strain evidence="1 2">NCTC8272</strain>
    </source>
</reference>
<dbReference type="Proteomes" id="UP000277214">
    <property type="component" value="Chromosome 1"/>
</dbReference>
<organism evidence="1 2">
    <name type="scientific">Salmonella enterica I</name>
    <dbReference type="NCBI Taxonomy" id="59201"/>
    <lineage>
        <taxon>Bacteria</taxon>
        <taxon>Pseudomonadati</taxon>
        <taxon>Pseudomonadota</taxon>
        <taxon>Gammaproteobacteria</taxon>
        <taxon>Enterobacterales</taxon>
        <taxon>Enterobacteriaceae</taxon>
        <taxon>Salmonella</taxon>
    </lineage>
</organism>